<comment type="caution">
    <text evidence="2">The sequence shown here is derived from an EMBL/GenBank/DDBJ whole genome shotgun (WGS) entry which is preliminary data.</text>
</comment>
<proteinExistence type="predicted"/>
<dbReference type="Pfam" id="PF00629">
    <property type="entry name" value="MAM"/>
    <property type="match status" value="1"/>
</dbReference>
<name>A0A939B507_9BACT</name>
<dbReference type="Proteomes" id="UP000764045">
    <property type="component" value="Unassembled WGS sequence"/>
</dbReference>
<protein>
    <recommendedName>
        <fullName evidence="1">MAM domain-containing protein</fullName>
    </recommendedName>
</protein>
<dbReference type="AlphaFoldDB" id="A0A939B507"/>
<dbReference type="RefSeq" id="WP_205110089.1">
    <property type="nucleotide sequence ID" value="NZ_JACJJL010000015.1"/>
</dbReference>
<dbReference type="InterPro" id="IPR000998">
    <property type="entry name" value="MAM_dom"/>
</dbReference>
<gene>
    <name evidence="2" type="ORF">H6B30_09800</name>
</gene>
<dbReference type="EMBL" id="JACJJL010000015">
    <property type="protein sequence ID" value="MBM6662036.1"/>
    <property type="molecule type" value="Genomic_DNA"/>
</dbReference>
<reference evidence="2 3" key="1">
    <citation type="journal article" date="2021" name="Sci. Rep.">
        <title>The distribution of antibiotic resistance genes in chicken gut microbiota commensals.</title>
        <authorList>
            <person name="Juricova H."/>
            <person name="Matiasovicova J."/>
            <person name="Kubasova T."/>
            <person name="Cejkova D."/>
            <person name="Rychlik I."/>
        </authorList>
    </citation>
    <scope>NUCLEOTIDE SEQUENCE [LARGE SCALE GENOMIC DNA]</scope>
    <source>
        <strain evidence="2 3">An819</strain>
    </source>
</reference>
<dbReference type="Gene3D" id="2.60.120.200">
    <property type="match status" value="1"/>
</dbReference>
<evidence type="ECO:0000259" key="1">
    <source>
        <dbReference type="Pfam" id="PF00629"/>
    </source>
</evidence>
<accession>A0A939B507</accession>
<organism evidence="2 3">
    <name type="scientific">Marseilla massiliensis</name>
    <dbReference type="NCBI Taxonomy" id="1841864"/>
    <lineage>
        <taxon>Bacteria</taxon>
        <taxon>Pseudomonadati</taxon>
        <taxon>Bacteroidota</taxon>
        <taxon>Bacteroidia</taxon>
        <taxon>Bacteroidales</taxon>
        <taxon>Prevotellaceae</taxon>
        <taxon>Marseilla</taxon>
    </lineage>
</organism>
<keyword evidence="3" id="KW-1185">Reference proteome</keyword>
<dbReference type="GO" id="GO:0016020">
    <property type="term" value="C:membrane"/>
    <property type="evidence" value="ECO:0007669"/>
    <property type="project" value="InterPro"/>
</dbReference>
<evidence type="ECO:0000313" key="3">
    <source>
        <dbReference type="Proteomes" id="UP000764045"/>
    </source>
</evidence>
<sequence length="253" mass="28181">MIAENSAGQSLNAAKSETISIGKPSGMPFYETFAKGNLQHKGWRTGTTQSDEAYTYEAWDFLSQTSIYYFPNDDYISVFPKTEGEGMACCKFYGYSTDGQTESLVSPHINVNSLNNITIKLWLYFIPDDGSKNELQAYVNRDDGEWEQVFTSMSLEGEEPGWREISLDIDANGAQRAQMKLSAIAHEGSPISIILDDISIEKSNISAISRHGMQNGNDGTTEYYSINGQRIDKPSNGLYIIRKGGLFTKEILK</sequence>
<feature type="domain" description="MAM" evidence="1">
    <location>
        <begin position="97"/>
        <end position="202"/>
    </location>
</feature>
<evidence type="ECO:0000313" key="2">
    <source>
        <dbReference type="EMBL" id="MBM6662036.1"/>
    </source>
</evidence>